<dbReference type="RefSeq" id="XP_009828823.1">
    <property type="nucleotide sequence ID" value="XM_009830521.1"/>
</dbReference>
<evidence type="ECO:0000256" key="1">
    <source>
        <dbReference type="SAM" id="MobiDB-lite"/>
    </source>
</evidence>
<dbReference type="EMBL" id="KI913123">
    <property type="protein sequence ID" value="ETV82086.1"/>
    <property type="molecule type" value="Genomic_DNA"/>
</dbReference>
<reference evidence="3" key="1">
    <citation type="submission" date="2013-12" db="EMBL/GenBank/DDBJ databases">
        <title>The Genome Sequence of Aphanomyces astaci APO3.</title>
        <authorList>
            <consortium name="The Broad Institute Genomics Platform"/>
            <person name="Russ C."/>
            <person name="Tyler B."/>
            <person name="van West P."/>
            <person name="Dieguez-Uribeondo J."/>
            <person name="Young S.K."/>
            <person name="Zeng Q."/>
            <person name="Gargeya S."/>
            <person name="Fitzgerald M."/>
            <person name="Abouelleil A."/>
            <person name="Alvarado L."/>
            <person name="Chapman S.B."/>
            <person name="Gainer-Dewar J."/>
            <person name="Goldberg J."/>
            <person name="Griggs A."/>
            <person name="Gujja S."/>
            <person name="Hansen M."/>
            <person name="Howarth C."/>
            <person name="Imamovic A."/>
            <person name="Ireland A."/>
            <person name="Larimer J."/>
            <person name="McCowan C."/>
            <person name="Murphy C."/>
            <person name="Pearson M."/>
            <person name="Poon T.W."/>
            <person name="Priest M."/>
            <person name="Roberts A."/>
            <person name="Saif S."/>
            <person name="Shea T."/>
            <person name="Sykes S."/>
            <person name="Wortman J."/>
            <person name="Nusbaum C."/>
            <person name="Birren B."/>
        </authorList>
    </citation>
    <scope>NUCLEOTIDE SEQUENCE [LARGE SCALE GENOMIC DNA]</scope>
    <source>
        <strain evidence="3">APO3</strain>
    </source>
</reference>
<dbReference type="VEuPathDB" id="FungiDB:H257_05597"/>
<feature type="region of interest" description="Disordered" evidence="1">
    <location>
        <begin position="194"/>
        <end position="225"/>
    </location>
</feature>
<gene>
    <name evidence="3" type="ORF">H257_05597</name>
</gene>
<dbReference type="GO" id="GO:0016020">
    <property type="term" value="C:membrane"/>
    <property type="evidence" value="ECO:0007669"/>
    <property type="project" value="InterPro"/>
</dbReference>
<protein>
    <recommendedName>
        <fullName evidence="2">Peroxin/Ferlin domain-containing protein</fullName>
    </recommendedName>
</protein>
<name>W4GRZ3_APHAT</name>
<evidence type="ECO:0000313" key="3">
    <source>
        <dbReference type="EMBL" id="ETV82086.1"/>
    </source>
</evidence>
<dbReference type="GeneID" id="20807593"/>
<dbReference type="InterPro" id="IPR006614">
    <property type="entry name" value="Peroxin/Ferlin"/>
</dbReference>
<sequence>MSTILPSDVTDDGGGMTSSALSHRDRLVQFYTEHNPSKIPSIESLLKKYEGDEEALIQKVHLKYDVRDVVSHEAVDDLFENERYSYLTMSFGSTYPGHLLVLDRKRWSRASGSPSSQDMHQVELTLPEGYEWTGPWEIDSSYCNCDREGWTYAFDFSNFKYMLLNDESHDTAGMADYVRRRRWIRRRRRHLPLSQAAPAVPSTESDDPMNSVASSSTSPSPEVPLISSPSLRYFPPSMSPAELESAWIYHLHQLSHAQAKIHRVSTARVVRWRLTKAKLRAQLATLPHKTLQSKRDLVQRAIWFPHEKGYIWRASVGGMFVGLKDFWVERLELSFSLTCTTSHVVVIFHGAFCGQFDGVKVKGDKGTRIPNAKWTQVDVDMHFRGHWILNYQQQNHGWTLDRSNSTPVAFTAMAMQYRGGLGIPDALAQLVLEEIATHYITHVVTTSLPSDLAELLLRPGSGVELAGEVVVDGLDLATTVHGSFQDSKEDAKEGDENVASQVLHVLGLTRPQLNLLVLTRQYKGLDVLFPSLAQFTTYIRQHTLDPGPHDQDGVAGLTEMWAVTWDRLLELLLLQCHSQPTATSDKVAAISFGSLIDSAKRHALQKQVPVRINFTRLKCHLHLPTMLATLSSWMAHAATLRVSKSTGGAKLMGIRVGRKPSSPSHPSCPHQDNAIPPALGDVQRLLQAFTSALESGFVQHLHMHMEGKITGGTNMSDALMRVQLKHVTLDARGPVDWTSSLAWARSIGRVVVVSPSDTLPSSVTVTFEMKPHVTTLSPSSVTDIVDPAITATLTSIQSKVVLDATHLTGDVAVCTIDCLDQSPSVCNTFRMLWHDALRAKLSVGAVHVVANMRAMCDVVMDQWLHPSTTTLHTSTRHWLAKLVQKTLKYCLSDALLVAWSVETSLDEHLMWTCDTVTADHPQPLMYFDQLQLLTVLHDVDELVAFSIHLQDSPT</sequence>
<accession>W4GRZ3</accession>
<dbReference type="SMART" id="SM00694">
    <property type="entry name" value="DysFC"/>
    <property type="match status" value="1"/>
</dbReference>
<feature type="domain" description="Peroxin/Ferlin" evidence="2">
    <location>
        <begin position="149"/>
        <end position="190"/>
    </location>
</feature>
<dbReference type="AlphaFoldDB" id="W4GRZ3"/>
<feature type="compositionally biased region" description="Low complexity" evidence="1">
    <location>
        <begin position="211"/>
        <end position="224"/>
    </location>
</feature>
<dbReference type="STRING" id="112090.W4GRZ3"/>
<dbReference type="OrthoDB" id="77309at2759"/>
<proteinExistence type="predicted"/>
<organism evidence="3">
    <name type="scientific">Aphanomyces astaci</name>
    <name type="common">Crayfish plague agent</name>
    <dbReference type="NCBI Taxonomy" id="112090"/>
    <lineage>
        <taxon>Eukaryota</taxon>
        <taxon>Sar</taxon>
        <taxon>Stramenopiles</taxon>
        <taxon>Oomycota</taxon>
        <taxon>Saprolegniomycetes</taxon>
        <taxon>Saprolegniales</taxon>
        <taxon>Verrucalvaceae</taxon>
        <taxon>Aphanomyces</taxon>
    </lineage>
</organism>
<evidence type="ECO:0000259" key="2">
    <source>
        <dbReference type="SMART" id="SM00694"/>
    </source>
</evidence>